<dbReference type="GO" id="GO:0019843">
    <property type="term" value="F:rRNA binding"/>
    <property type="evidence" value="ECO:0007669"/>
    <property type="project" value="UniProtKB-KW"/>
</dbReference>
<comment type="function">
    <text evidence="3">One of several proteins that assist in the late maturation steps of the functional core of the 30S ribosomal subunit. Helps release RbfA from mature subunits. May play a role in the assembly of ribosomal proteins into the subunit. Circularly permuted GTPase that catalyzes slow GTP hydrolysis, GTPase activity is stimulated by the 30S ribosomal subunit.</text>
</comment>
<dbReference type="GO" id="GO:0005737">
    <property type="term" value="C:cytoplasm"/>
    <property type="evidence" value="ECO:0007669"/>
    <property type="project" value="UniProtKB-SubCell"/>
</dbReference>
<feature type="domain" description="EngC GTPase" evidence="4">
    <location>
        <begin position="108"/>
        <end position="254"/>
    </location>
</feature>
<feature type="binding site" evidence="3">
    <location>
        <begin position="147"/>
        <end position="150"/>
    </location>
    <ligand>
        <name>GTP</name>
        <dbReference type="ChEBI" id="CHEBI:37565"/>
    </ligand>
</feature>
<dbReference type="Gene3D" id="3.40.50.300">
    <property type="entry name" value="P-loop containing nucleotide triphosphate hydrolases"/>
    <property type="match status" value="1"/>
</dbReference>
<dbReference type="InterPro" id="IPR027417">
    <property type="entry name" value="P-loop_NTPase"/>
</dbReference>
<dbReference type="PANTHER" id="PTHR32120">
    <property type="entry name" value="SMALL RIBOSOMAL SUBUNIT BIOGENESIS GTPASE RSGA"/>
    <property type="match status" value="1"/>
</dbReference>
<keyword evidence="3" id="KW-0479">Metal-binding</keyword>
<dbReference type="GO" id="GO:0042274">
    <property type="term" value="P:ribosomal small subunit biogenesis"/>
    <property type="evidence" value="ECO:0007669"/>
    <property type="project" value="UniProtKB-UniRule"/>
</dbReference>
<dbReference type="NCBIfam" id="NF008931">
    <property type="entry name" value="PRK12288.1"/>
    <property type="match status" value="1"/>
</dbReference>
<evidence type="ECO:0000313" key="7">
    <source>
        <dbReference type="Proteomes" id="UP000054908"/>
    </source>
</evidence>
<feature type="binding site" evidence="3">
    <location>
        <position position="287"/>
    </location>
    <ligand>
        <name>Zn(2+)</name>
        <dbReference type="ChEBI" id="CHEBI:29105"/>
    </ligand>
</feature>
<protein>
    <recommendedName>
        <fullName evidence="3">Small ribosomal subunit biogenesis GTPase RsgA</fullName>
        <ecNumber evidence="3">3.6.1.-</ecNumber>
    </recommendedName>
</protein>
<keyword evidence="3" id="KW-0699">rRNA-binding</keyword>
<dbReference type="Gene3D" id="2.40.50.140">
    <property type="entry name" value="Nucleic acid-binding proteins"/>
    <property type="match status" value="1"/>
</dbReference>
<feature type="binding site" evidence="3">
    <location>
        <position position="285"/>
    </location>
    <ligand>
        <name>Zn(2+)</name>
        <dbReference type="ChEBI" id="CHEBI:29105"/>
    </ligand>
</feature>
<dbReference type="HAMAP" id="MF_01820">
    <property type="entry name" value="GTPase_RsgA"/>
    <property type="match status" value="1"/>
</dbReference>
<dbReference type="InterPro" id="IPR010914">
    <property type="entry name" value="RsgA_GTPase_dom"/>
</dbReference>
<dbReference type="Gene3D" id="1.10.40.50">
    <property type="entry name" value="Probable gtpase engc, domain 3"/>
    <property type="match status" value="1"/>
</dbReference>
<dbReference type="PROSITE" id="PS51721">
    <property type="entry name" value="G_CP"/>
    <property type="match status" value="1"/>
</dbReference>
<dbReference type="PATRIC" id="fig|466.6.peg.1958"/>
<feature type="binding site" evidence="3">
    <location>
        <position position="293"/>
    </location>
    <ligand>
        <name>Zn(2+)</name>
        <dbReference type="ChEBI" id="CHEBI:29105"/>
    </ligand>
</feature>
<dbReference type="RefSeq" id="WP_058452616.1">
    <property type="nucleotide sequence ID" value="NZ_CAAAIB010000002.1"/>
</dbReference>
<dbReference type="STRING" id="466.Lmac_1856"/>
<evidence type="ECO:0000256" key="3">
    <source>
        <dbReference type="HAMAP-Rule" id="MF_01820"/>
    </source>
</evidence>
<organism evidence="6 7">
    <name type="scientific">Legionella maceachernii</name>
    <dbReference type="NCBI Taxonomy" id="466"/>
    <lineage>
        <taxon>Bacteria</taxon>
        <taxon>Pseudomonadati</taxon>
        <taxon>Pseudomonadota</taxon>
        <taxon>Gammaproteobacteria</taxon>
        <taxon>Legionellales</taxon>
        <taxon>Legionellaceae</taxon>
        <taxon>Legionella</taxon>
    </lineage>
</organism>
<dbReference type="PROSITE" id="PS50936">
    <property type="entry name" value="ENGC_GTPASE"/>
    <property type="match status" value="1"/>
</dbReference>
<dbReference type="EMBL" id="LNYL01000044">
    <property type="protein sequence ID" value="KTD25492.1"/>
    <property type="molecule type" value="Genomic_DNA"/>
</dbReference>
<comment type="cofactor">
    <cofactor evidence="3">
        <name>Zn(2+)</name>
        <dbReference type="ChEBI" id="CHEBI:29105"/>
    </cofactor>
    <text evidence="3">Binds 1 zinc ion per subunit.</text>
</comment>
<comment type="similarity">
    <text evidence="3">Belongs to the TRAFAC class YlqF/YawG GTPase family. RsgA subfamily.</text>
</comment>
<gene>
    <name evidence="3 6" type="primary">rsgA</name>
    <name evidence="6" type="ORF">Lmac_1856</name>
</gene>
<dbReference type="CDD" id="cd01854">
    <property type="entry name" value="YjeQ_EngC"/>
    <property type="match status" value="1"/>
</dbReference>
<dbReference type="InterPro" id="IPR012340">
    <property type="entry name" value="NA-bd_OB-fold"/>
</dbReference>
<dbReference type="PANTHER" id="PTHR32120:SF11">
    <property type="entry name" value="SMALL RIBOSOMAL SUBUNIT BIOGENESIS GTPASE RSGA 1, MITOCHONDRIAL-RELATED"/>
    <property type="match status" value="1"/>
</dbReference>
<dbReference type="Proteomes" id="UP000054908">
    <property type="component" value="Unassembled WGS sequence"/>
</dbReference>
<evidence type="ECO:0000313" key="6">
    <source>
        <dbReference type="EMBL" id="KTD25492.1"/>
    </source>
</evidence>
<keyword evidence="7" id="KW-1185">Reference proteome</keyword>
<comment type="subunit">
    <text evidence="3">Monomer. Associates with 30S ribosomal subunit, binds 16S rRNA.</text>
</comment>
<dbReference type="InterPro" id="IPR030378">
    <property type="entry name" value="G_CP_dom"/>
</dbReference>
<keyword evidence="1 3" id="KW-0547">Nucleotide-binding</keyword>
<keyword evidence="2 3" id="KW-0342">GTP-binding</keyword>
<feature type="domain" description="CP-type G" evidence="5">
    <location>
        <begin position="99"/>
        <end position="256"/>
    </location>
</feature>
<dbReference type="EC" id="3.6.1.-" evidence="3"/>
<dbReference type="AlphaFoldDB" id="A0A0W0VYX9"/>
<evidence type="ECO:0000259" key="4">
    <source>
        <dbReference type="PROSITE" id="PS50936"/>
    </source>
</evidence>
<evidence type="ECO:0000259" key="5">
    <source>
        <dbReference type="PROSITE" id="PS51721"/>
    </source>
</evidence>
<sequence>MSKRRISKQQSARIQKIQARYRQKNESSDTFPGEEGLVLTRFSRHAIIEDRQGNCIHCSIRPNLDSLVAGDQVIWQTESKGGVVVSRFPRVSVLSRPDKRGEFKPIAANITQVLVVVAPKPELTWPLLDSYLVMTEHLELNLCIVLNKVDIPCASLQEELLKLYKPLGYPILFTSSHNNSGYDLLRQTLNHHTSVFVGQSGVGKSSLISKILPEMNIQTAEISTGSELGCHTTSNSRLYHLPFGGNLIDSPGVREFGLWHMAIPEIAQGYREFRPLISQCKFRNCNHRDSPGCAIIAALDEGTLAQRRYDNFLKIIAQFA</sequence>
<keyword evidence="3" id="KW-0694">RNA-binding</keyword>
<proteinExistence type="inferred from homology"/>
<evidence type="ECO:0000256" key="2">
    <source>
        <dbReference type="ARBA" id="ARBA00023134"/>
    </source>
</evidence>
<comment type="caution">
    <text evidence="6">The sequence shown here is derived from an EMBL/GenBank/DDBJ whole genome shotgun (WGS) entry which is preliminary data.</text>
</comment>
<feature type="binding site" evidence="3">
    <location>
        <position position="280"/>
    </location>
    <ligand>
        <name>Zn(2+)</name>
        <dbReference type="ChEBI" id="CHEBI:29105"/>
    </ligand>
</feature>
<dbReference type="OrthoDB" id="9809485at2"/>
<name>A0A0W0VYX9_9GAMM</name>
<keyword evidence="3" id="KW-0862">Zinc</keyword>
<dbReference type="GO" id="GO:0003924">
    <property type="term" value="F:GTPase activity"/>
    <property type="evidence" value="ECO:0007669"/>
    <property type="project" value="UniProtKB-UniRule"/>
</dbReference>
<comment type="subcellular location">
    <subcellularLocation>
        <location evidence="3">Cytoplasm</location>
    </subcellularLocation>
</comment>
<dbReference type="SUPFAM" id="SSF52540">
    <property type="entry name" value="P-loop containing nucleoside triphosphate hydrolases"/>
    <property type="match status" value="1"/>
</dbReference>
<accession>A0A0W0VYX9</accession>
<feature type="binding site" evidence="3">
    <location>
        <begin position="198"/>
        <end position="206"/>
    </location>
    <ligand>
        <name>GTP</name>
        <dbReference type="ChEBI" id="CHEBI:37565"/>
    </ligand>
</feature>
<dbReference type="NCBIfam" id="TIGR00157">
    <property type="entry name" value="ribosome small subunit-dependent GTPase A"/>
    <property type="match status" value="1"/>
</dbReference>
<evidence type="ECO:0000256" key="1">
    <source>
        <dbReference type="ARBA" id="ARBA00022741"/>
    </source>
</evidence>
<dbReference type="GO" id="GO:0046872">
    <property type="term" value="F:metal ion binding"/>
    <property type="evidence" value="ECO:0007669"/>
    <property type="project" value="UniProtKB-KW"/>
</dbReference>
<dbReference type="Pfam" id="PF03193">
    <property type="entry name" value="RsgA_GTPase"/>
    <property type="match status" value="1"/>
</dbReference>
<reference evidence="6 7" key="1">
    <citation type="submission" date="2015-11" db="EMBL/GenBank/DDBJ databases">
        <title>Genomic analysis of 38 Legionella species identifies large and diverse effector repertoires.</title>
        <authorList>
            <person name="Burstein D."/>
            <person name="Amaro F."/>
            <person name="Zusman T."/>
            <person name="Lifshitz Z."/>
            <person name="Cohen O."/>
            <person name="Gilbert J.A."/>
            <person name="Pupko T."/>
            <person name="Shuman H.A."/>
            <person name="Segal G."/>
        </authorList>
    </citation>
    <scope>NUCLEOTIDE SEQUENCE [LARGE SCALE GENOMIC DNA]</scope>
    <source>
        <strain evidence="6 7">PX-1-G2-E2</strain>
    </source>
</reference>
<keyword evidence="3" id="KW-0690">Ribosome biogenesis</keyword>
<dbReference type="GO" id="GO:0005525">
    <property type="term" value="F:GTP binding"/>
    <property type="evidence" value="ECO:0007669"/>
    <property type="project" value="UniProtKB-UniRule"/>
</dbReference>
<keyword evidence="3" id="KW-0963">Cytoplasm</keyword>
<keyword evidence="3" id="KW-0378">Hydrolase</keyword>
<dbReference type="InterPro" id="IPR004881">
    <property type="entry name" value="Ribosome_biogen_GTPase_RsgA"/>
</dbReference>